<keyword evidence="5" id="KW-0539">Nucleus</keyword>
<evidence type="ECO:0000259" key="8">
    <source>
        <dbReference type="PROSITE" id="PS51821"/>
    </source>
</evidence>
<keyword evidence="2" id="KW-0749">Sporulation</keyword>
<keyword evidence="3" id="KW-0805">Transcription regulation</keyword>
<keyword evidence="10" id="KW-1185">Reference proteome</keyword>
<dbReference type="GO" id="GO:0030435">
    <property type="term" value="P:sporulation resulting in formation of a cellular spore"/>
    <property type="evidence" value="ECO:0007669"/>
    <property type="project" value="UniProtKB-KW"/>
</dbReference>
<feature type="compositionally biased region" description="Polar residues" evidence="7">
    <location>
        <begin position="113"/>
        <end position="126"/>
    </location>
</feature>
<dbReference type="GO" id="GO:0005634">
    <property type="term" value="C:nucleus"/>
    <property type="evidence" value="ECO:0007669"/>
    <property type="project" value="UniProtKB-SubCell"/>
</dbReference>
<dbReference type="InterPro" id="IPR021740">
    <property type="entry name" value="Velvet"/>
</dbReference>
<dbReference type="InterPro" id="IPR037525">
    <property type="entry name" value="Velvet_dom"/>
</dbReference>
<feature type="compositionally biased region" description="Polar residues" evidence="7">
    <location>
        <begin position="25"/>
        <end position="42"/>
    </location>
</feature>
<evidence type="ECO:0000256" key="3">
    <source>
        <dbReference type="ARBA" id="ARBA00023015"/>
    </source>
</evidence>
<proteinExistence type="inferred from homology"/>
<feature type="compositionally biased region" description="Low complexity" evidence="7">
    <location>
        <begin position="64"/>
        <end position="80"/>
    </location>
</feature>
<feature type="region of interest" description="Disordered" evidence="7">
    <location>
        <begin position="1"/>
        <end position="135"/>
    </location>
</feature>
<dbReference type="Pfam" id="PF11754">
    <property type="entry name" value="Velvet"/>
    <property type="match status" value="1"/>
</dbReference>
<gene>
    <name evidence="9" type="ORF">LTR09_005803</name>
</gene>
<reference evidence="9" key="1">
    <citation type="submission" date="2023-04" db="EMBL/GenBank/DDBJ databases">
        <title>Black Yeasts Isolated from many extreme environments.</title>
        <authorList>
            <person name="Coleine C."/>
            <person name="Stajich J.E."/>
            <person name="Selbmann L."/>
        </authorList>
    </citation>
    <scope>NUCLEOTIDE SEQUENCE</scope>
    <source>
        <strain evidence="9">CCFEE 5312</strain>
    </source>
</reference>
<organism evidence="9 10">
    <name type="scientific">Extremus antarcticus</name>
    <dbReference type="NCBI Taxonomy" id="702011"/>
    <lineage>
        <taxon>Eukaryota</taxon>
        <taxon>Fungi</taxon>
        <taxon>Dikarya</taxon>
        <taxon>Ascomycota</taxon>
        <taxon>Pezizomycotina</taxon>
        <taxon>Dothideomycetes</taxon>
        <taxon>Dothideomycetidae</taxon>
        <taxon>Mycosphaerellales</taxon>
        <taxon>Extremaceae</taxon>
        <taxon>Extremus</taxon>
    </lineage>
</organism>
<accession>A0AAJ0G8F1</accession>
<comment type="subcellular location">
    <subcellularLocation>
        <location evidence="1">Nucleus</location>
    </subcellularLocation>
</comment>
<evidence type="ECO:0000313" key="9">
    <source>
        <dbReference type="EMBL" id="KAK3053177.1"/>
    </source>
</evidence>
<feature type="domain" description="Velvet" evidence="8">
    <location>
        <begin position="136"/>
        <end position="433"/>
    </location>
</feature>
<protein>
    <recommendedName>
        <fullName evidence="8">Velvet domain-containing protein</fullName>
    </recommendedName>
</protein>
<evidence type="ECO:0000313" key="10">
    <source>
        <dbReference type="Proteomes" id="UP001271007"/>
    </source>
</evidence>
<dbReference type="Proteomes" id="UP001271007">
    <property type="component" value="Unassembled WGS sequence"/>
</dbReference>
<dbReference type="EMBL" id="JAWDJX010000017">
    <property type="protein sequence ID" value="KAK3053177.1"/>
    <property type="molecule type" value="Genomic_DNA"/>
</dbReference>
<keyword evidence="4" id="KW-0804">Transcription</keyword>
<evidence type="ECO:0000256" key="2">
    <source>
        <dbReference type="ARBA" id="ARBA00022969"/>
    </source>
</evidence>
<dbReference type="InterPro" id="IPR038491">
    <property type="entry name" value="Velvet_dom_sf"/>
</dbReference>
<dbReference type="PANTHER" id="PTHR33572">
    <property type="entry name" value="SPORE DEVELOPMENT REGULATOR VOSA"/>
    <property type="match status" value="1"/>
</dbReference>
<evidence type="ECO:0000256" key="1">
    <source>
        <dbReference type="ARBA" id="ARBA00004123"/>
    </source>
</evidence>
<comment type="similarity">
    <text evidence="6">Belongs to the velvet family. VelB subfamily.</text>
</comment>
<evidence type="ECO:0000256" key="6">
    <source>
        <dbReference type="ARBA" id="ARBA00038045"/>
    </source>
</evidence>
<comment type="caution">
    <text evidence="9">The sequence shown here is derived from an EMBL/GenBank/DDBJ whole genome shotgun (WGS) entry which is preliminary data.</text>
</comment>
<evidence type="ECO:0000256" key="7">
    <source>
        <dbReference type="SAM" id="MobiDB-lite"/>
    </source>
</evidence>
<evidence type="ECO:0000256" key="4">
    <source>
        <dbReference type="ARBA" id="ARBA00023163"/>
    </source>
</evidence>
<name>A0AAJ0G8F1_9PEZI</name>
<dbReference type="PANTHER" id="PTHR33572:SF3">
    <property type="entry name" value="VELVET COMPLEX SUBUNIT B"/>
    <property type="match status" value="1"/>
</dbReference>
<dbReference type="Gene3D" id="2.60.40.3960">
    <property type="entry name" value="Velvet domain"/>
    <property type="match status" value="2"/>
</dbReference>
<sequence length="446" mass="49046">MEVQPIQPMYNNSHAYPPDSHHSHTNGVHSDSRQYHSTSTNGHLEEGDMNPYQPNPYGLGHHGQPQQRQQYQPNQLPPMYAGGGAPIPMAPPPAPGMMGQSGLPQSPLYHPNARQQIASPSQSSQDGMPKSLAGNNGKYKFELEVTQQPQRARMCGFGDKDRRPITPPPCVRLIITELSTGKLISPDEINGTFFVLQVDLWDDTATREVNIVRSSSAHPAVSISTASLTSFPPTVERENEYTPMYHGQRNEPQPAYGQSMYSQPPGYNNPMAMGRQSIPGPVYPGFSSGVPGYYAPTHYVQNMPGGGYAAPSPYGPPPPPPQRTADHTMFTRNLIGSLTVNASSLTDDKDVLGWWFVLQDLSVRTEGMFRLRMSFIDVGLGDNQGLNKLRAPVLAYVFSDKFQVFSAKKFPGVIESTPLSKKFAQQGIKIPIRKEAKQEADDDDAE</sequence>
<dbReference type="PROSITE" id="PS51821">
    <property type="entry name" value="VELVET"/>
    <property type="match status" value="1"/>
</dbReference>
<evidence type="ECO:0000256" key="5">
    <source>
        <dbReference type="ARBA" id="ARBA00023242"/>
    </source>
</evidence>
<dbReference type="AlphaFoldDB" id="A0AAJ0G8F1"/>